<dbReference type="Pfam" id="PF00892">
    <property type="entry name" value="EamA"/>
    <property type="match status" value="2"/>
</dbReference>
<comment type="caution">
    <text evidence="7">The sequence shown here is derived from an EMBL/GenBank/DDBJ whole genome shotgun (WGS) entry which is preliminary data.</text>
</comment>
<comment type="subcellular location">
    <subcellularLocation>
        <location evidence="1">Membrane</location>
        <topology evidence="1">Multi-pass membrane protein</topology>
    </subcellularLocation>
</comment>
<feature type="transmembrane region" description="Helical" evidence="5">
    <location>
        <begin position="69"/>
        <end position="90"/>
    </location>
</feature>
<dbReference type="GO" id="GO:0016020">
    <property type="term" value="C:membrane"/>
    <property type="evidence" value="ECO:0007669"/>
    <property type="project" value="UniProtKB-SubCell"/>
</dbReference>
<keyword evidence="4 5" id="KW-0472">Membrane</keyword>
<feature type="transmembrane region" description="Helical" evidence="5">
    <location>
        <begin position="132"/>
        <end position="150"/>
    </location>
</feature>
<keyword evidence="8" id="KW-1185">Reference proteome</keyword>
<accession>A8P2G5</accession>
<feature type="transmembrane region" description="Helical" evidence="5">
    <location>
        <begin position="315"/>
        <end position="333"/>
    </location>
</feature>
<feature type="domain" description="EamA" evidence="6">
    <location>
        <begin position="203"/>
        <end position="330"/>
    </location>
</feature>
<dbReference type="Proteomes" id="UP000001861">
    <property type="component" value="Unassembled WGS sequence"/>
</dbReference>
<dbReference type="InterPro" id="IPR037185">
    <property type="entry name" value="EmrE-like"/>
</dbReference>
<dbReference type="AlphaFoldDB" id="A8P2G5"/>
<feature type="transmembrane region" description="Helical" evidence="5">
    <location>
        <begin position="260"/>
        <end position="280"/>
    </location>
</feature>
<dbReference type="OMA" id="VEIFMGI"/>
<evidence type="ECO:0000313" key="7">
    <source>
        <dbReference type="EMBL" id="EAU83503.2"/>
    </source>
</evidence>
<gene>
    <name evidence="7" type="ORF">CC1G_04759</name>
</gene>
<protein>
    <submittedName>
        <fullName evidence="7">Integral membrane protein DUF6</fullName>
    </submittedName>
</protein>
<feature type="transmembrane region" description="Helical" evidence="5">
    <location>
        <begin position="102"/>
        <end position="120"/>
    </location>
</feature>
<dbReference type="InterPro" id="IPR000620">
    <property type="entry name" value="EamA_dom"/>
</dbReference>
<organism evidence="7 8">
    <name type="scientific">Coprinopsis cinerea (strain Okayama-7 / 130 / ATCC MYA-4618 / FGSC 9003)</name>
    <name type="common">Inky cap fungus</name>
    <name type="synonym">Hormographiella aspergillata</name>
    <dbReference type="NCBI Taxonomy" id="240176"/>
    <lineage>
        <taxon>Eukaryota</taxon>
        <taxon>Fungi</taxon>
        <taxon>Dikarya</taxon>
        <taxon>Basidiomycota</taxon>
        <taxon>Agaricomycotina</taxon>
        <taxon>Agaricomycetes</taxon>
        <taxon>Agaricomycetidae</taxon>
        <taxon>Agaricales</taxon>
        <taxon>Agaricineae</taxon>
        <taxon>Psathyrellaceae</taxon>
        <taxon>Coprinopsis</taxon>
    </lineage>
</organism>
<proteinExistence type="predicted"/>
<evidence type="ECO:0000313" key="8">
    <source>
        <dbReference type="Proteomes" id="UP000001861"/>
    </source>
</evidence>
<dbReference type="PANTHER" id="PTHR22911">
    <property type="entry name" value="ACYL-MALONYL CONDENSING ENZYME-RELATED"/>
    <property type="match status" value="1"/>
</dbReference>
<dbReference type="GeneID" id="6014895"/>
<dbReference type="PANTHER" id="PTHR22911:SF6">
    <property type="entry name" value="SOLUTE CARRIER FAMILY 35 MEMBER G1"/>
    <property type="match status" value="1"/>
</dbReference>
<evidence type="ECO:0000256" key="2">
    <source>
        <dbReference type="ARBA" id="ARBA00022692"/>
    </source>
</evidence>
<dbReference type="RefSeq" id="XP_001838315.2">
    <property type="nucleotide sequence ID" value="XM_001838263.2"/>
</dbReference>
<feature type="transmembrane region" description="Helical" evidence="5">
    <location>
        <begin position="35"/>
        <end position="57"/>
    </location>
</feature>
<dbReference type="InParanoid" id="A8P2G5"/>
<evidence type="ECO:0000256" key="1">
    <source>
        <dbReference type="ARBA" id="ARBA00004141"/>
    </source>
</evidence>
<evidence type="ECO:0000256" key="5">
    <source>
        <dbReference type="SAM" id="Phobius"/>
    </source>
</evidence>
<keyword evidence="3 5" id="KW-1133">Transmembrane helix</keyword>
<dbReference type="HOGENOM" id="CLU_032828_4_1_1"/>
<dbReference type="OrthoDB" id="306876at2759"/>
<dbReference type="SUPFAM" id="SSF103481">
    <property type="entry name" value="Multidrug resistance efflux transporter EmrE"/>
    <property type="match status" value="2"/>
</dbReference>
<feature type="transmembrane region" description="Helical" evidence="5">
    <location>
        <begin position="229"/>
        <end position="248"/>
    </location>
</feature>
<keyword evidence="2 5" id="KW-0812">Transmembrane</keyword>
<reference evidence="7 8" key="1">
    <citation type="journal article" date="2010" name="Proc. Natl. Acad. Sci. U.S.A.">
        <title>Insights into evolution of multicellular fungi from the assembled chromosomes of the mushroom Coprinopsis cinerea (Coprinus cinereus).</title>
        <authorList>
            <person name="Stajich J.E."/>
            <person name="Wilke S.K."/>
            <person name="Ahren D."/>
            <person name="Au C.H."/>
            <person name="Birren B.W."/>
            <person name="Borodovsky M."/>
            <person name="Burns C."/>
            <person name="Canback B."/>
            <person name="Casselton L.A."/>
            <person name="Cheng C.K."/>
            <person name="Deng J."/>
            <person name="Dietrich F.S."/>
            <person name="Fargo D.C."/>
            <person name="Farman M.L."/>
            <person name="Gathman A.C."/>
            <person name="Goldberg J."/>
            <person name="Guigo R."/>
            <person name="Hoegger P.J."/>
            <person name="Hooker J.B."/>
            <person name="Huggins A."/>
            <person name="James T.Y."/>
            <person name="Kamada T."/>
            <person name="Kilaru S."/>
            <person name="Kodira C."/>
            <person name="Kues U."/>
            <person name="Kupfer D."/>
            <person name="Kwan H.S."/>
            <person name="Lomsadze A."/>
            <person name="Li W."/>
            <person name="Lilly W.W."/>
            <person name="Ma L.J."/>
            <person name="Mackey A.J."/>
            <person name="Manning G."/>
            <person name="Martin F."/>
            <person name="Muraguchi H."/>
            <person name="Natvig D.O."/>
            <person name="Palmerini H."/>
            <person name="Ramesh M.A."/>
            <person name="Rehmeyer C.J."/>
            <person name="Roe B.A."/>
            <person name="Shenoy N."/>
            <person name="Stanke M."/>
            <person name="Ter-Hovhannisyan V."/>
            <person name="Tunlid A."/>
            <person name="Velagapudi R."/>
            <person name="Vision T.J."/>
            <person name="Zeng Q."/>
            <person name="Zolan M.E."/>
            <person name="Pukkila P.J."/>
        </authorList>
    </citation>
    <scope>NUCLEOTIDE SEQUENCE [LARGE SCALE GENOMIC DNA]</scope>
    <source>
        <strain evidence="8">Okayama-7 / 130 / ATCC MYA-4618 / FGSC 9003</strain>
    </source>
</reference>
<evidence type="ECO:0000256" key="4">
    <source>
        <dbReference type="ARBA" id="ARBA00023136"/>
    </source>
</evidence>
<evidence type="ECO:0000259" key="6">
    <source>
        <dbReference type="Pfam" id="PF00892"/>
    </source>
</evidence>
<evidence type="ECO:0000256" key="3">
    <source>
        <dbReference type="ARBA" id="ARBA00022989"/>
    </source>
</evidence>
<dbReference type="VEuPathDB" id="FungiDB:CC1G_04759"/>
<name>A8P2G5_COPC7</name>
<dbReference type="KEGG" id="cci:CC1G_04759"/>
<sequence length="361" mass="39020">MSRNRDYGSVADLPGFNERDERSPGALKTFVSNNVGLLLVAASELFFACMHLAVKILNSIDPPVSTFELIFVRMVITYVFSVAYMVWTGVSNPVLGPPGVRWLLFCRGIGGSIGLYGIYYSLQYLSLSDATVLTFLSPMCTAIAGAMFLGEHLRVSQLVAGVFSLGGVVLIARPPWLFGDSSQHNVGDEDVTPAQRLTAVGVALIGVLGATLAFTSLRAIGKRAHTMHSMVSFAGQSIIFSGVAMLVTRTEFIIPAKTSWLAMLLMIGVFGFIAQILLTMGLQRETAGRGTMAVYTQIVFATILQRIFLKTTPPLLSIVGTVIIVVSALYTALSKVKDKEVPLVSETDEERGLLDDPEENR</sequence>
<dbReference type="eggNOG" id="KOG4510">
    <property type="taxonomic scope" value="Eukaryota"/>
</dbReference>
<dbReference type="EMBL" id="AACS02000013">
    <property type="protein sequence ID" value="EAU83503.2"/>
    <property type="molecule type" value="Genomic_DNA"/>
</dbReference>
<feature type="transmembrane region" description="Helical" evidence="5">
    <location>
        <begin position="197"/>
        <end position="217"/>
    </location>
</feature>
<feature type="transmembrane region" description="Helical" evidence="5">
    <location>
        <begin position="157"/>
        <end position="177"/>
    </location>
</feature>
<feature type="domain" description="EamA" evidence="6">
    <location>
        <begin position="35"/>
        <end position="172"/>
    </location>
</feature>